<dbReference type="Pfam" id="PF23271">
    <property type="entry name" value="HEAT_GCN1"/>
    <property type="match status" value="1"/>
</dbReference>
<protein>
    <submittedName>
        <fullName evidence="8">Related to importin beta-2 subunit (Transportin)</fullName>
    </submittedName>
</protein>
<accession>A0AAE8SS63</accession>
<sequence>MPTWQPIPESLNQLCGFLRDSLSAWDKTAQKQAEMMLLQARSSPDINNYLAYIASNPELPPGVTVAPDSWGMVRSSAAFMLKNNVRTNYKKIPAESLAYVKLGVLAALQDPQVLIRTHVSVVATELIKRGGLLSWPELLPTLMSMLSNETGQFSDGAQEGAMSAMRQICEDSPKMLDRELNGQRPLNFVLPKLIEATKSPLPRVRTQALQAINIFVPRKSQAMLNSIDDLLQHLFILATDVNADVRREVCKAFVQLVDARPDKLEPHISGLVDYILSQQKSDDPQLALEASDFWLAVGEHDKLWQALDPYIQQIIPVLLECMAYTGDDIALLGLDSDDESEEDRAEDIKPAHAKKSSARNINKAGNAQDATAKATASFDKLLQGMGDDFEEGEIEESDDDDDEEEDPEERWTLRKSSAAALDVFARDFKGRVFECILPFLTNNLKSPDWPLREAAVLALGAVSEGCLDVVSPHLGELIPYLVTLLSDSEVVVRQITCWTLSRYSSWAASLTDPAQKSQYFEPIVDNLLQRMLDKNKKVQEAAASAIANLQEVAGKQIEPYAGPIIQQFVRCFGKFKDKNMYILYDCVQTLAEQIGPVLAKPELVNALMPALIDRYQKVPDDSREIFALLECLSYVATALNDAFRPYAEPIFQRCVHIIHANLEQSMAATSNPAIDQPDKDFLITSLDLLSAIIQALDGNGAAELVNSTNGSLFELLGLCLEDLTDEVRQSAYALLGDCARYVFPQLQPYLQSILPMILKQLDFENVLDEDIDGSFAVINNACWSAGEIALQHKKGMAPFVPDLLQRFVELMGNPRVPPSLVENASIALGRLGLDNAELLAPALPTFSEEFLAAMEDVDASEEKATAFKGFTMIVGQNPQAMEKTLLQFFAAIARYRDLTLRNPIKQELHDVFQQAINTYKQMIPQFNDFLAQLAPADRQALTANYVV</sequence>
<organism evidence="8 9">
    <name type="scientific">Cephalotrichum gorgonifer</name>
    <dbReference type="NCBI Taxonomy" id="2041049"/>
    <lineage>
        <taxon>Eukaryota</taxon>
        <taxon>Fungi</taxon>
        <taxon>Dikarya</taxon>
        <taxon>Ascomycota</taxon>
        <taxon>Pezizomycotina</taxon>
        <taxon>Sordariomycetes</taxon>
        <taxon>Hypocreomycetidae</taxon>
        <taxon>Microascales</taxon>
        <taxon>Microascaceae</taxon>
        <taxon>Cephalotrichum</taxon>
    </lineage>
</organism>
<gene>
    <name evidence="8" type="ORF">DNG_01854</name>
</gene>
<dbReference type="AlphaFoldDB" id="A0AAE8SS63"/>
<dbReference type="GO" id="GO:0005737">
    <property type="term" value="C:cytoplasm"/>
    <property type="evidence" value="ECO:0007669"/>
    <property type="project" value="UniProtKB-SubCell"/>
</dbReference>
<dbReference type="GO" id="GO:0006606">
    <property type="term" value="P:protein import into nucleus"/>
    <property type="evidence" value="ECO:0007669"/>
    <property type="project" value="InterPro"/>
</dbReference>
<dbReference type="InterPro" id="IPR016024">
    <property type="entry name" value="ARM-type_fold"/>
</dbReference>
<dbReference type="InterPro" id="IPR057546">
    <property type="entry name" value="HEAT_GCN1"/>
</dbReference>
<feature type="region of interest" description="Disordered" evidence="6">
    <location>
        <begin position="341"/>
        <end position="370"/>
    </location>
</feature>
<keyword evidence="5" id="KW-0653">Protein transport</keyword>
<evidence type="ECO:0000256" key="6">
    <source>
        <dbReference type="SAM" id="MobiDB-lite"/>
    </source>
</evidence>
<dbReference type="Pfam" id="PF25574">
    <property type="entry name" value="TPR_IMB1"/>
    <property type="match status" value="1"/>
</dbReference>
<dbReference type="SUPFAM" id="SSF48371">
    <property type="entry name" value="ARM repeat"/>
    <property type="match status" value="1"/>
</dbReference>
<dbReference type="EMBL" id="ONZQ02000002">
    <property type="protein sequence ID" value="SPN98813.1"/>
    <property type="molecule type" value="Genomic_DNA"/>
</dbReference>
<dbReference type="FunFam" id="1.25.10.10:FF:000313">
    <property type="entry name" value="Importin beta-2 subunit, putative"/>
    <property type="match status" value="1"/>
</dbReference>
<feature type="compositionally biased region" description="Acidic residues" evidence="6">
    <location>
        <begin position="390"/>
        <end position="408"/>
    </location>
</feature>
<evidence type="ECO:0000313" key="8">
    <source>
        <dbReference type="EMBL" id="SPN98813.1"/>
    </source>
</evidence>
<dbReference type="InterPro" id="IPR011989">
    <property type="entry name" value="ARM-like"/>
</dbReference>
<proteinExistence type="predicted"/>
<dbReference type="FunFam" id="1.25.10.10:FF:000219">
    <property type="entry name" value="Importin subunit beta-2"/>
    <property type="match status" value="1"/>
</dbReference>
<evidence type="ECO:0000259" key="7">
    <source>
        <dbReference type="PROSITE" id="PS50166"/>
    </source>
</evidence>
<dbReference type="InterPro" id="IPR001494">
    <property type="entry name" value="Importin-beta_N"/>
</dbReference>
<evidence type="ECO:0000313" key="9">
    <source>
        <dbReference type="Proteomes" id="UP001187682"/>
    </source>
</evidence>
<keyword evidence="3" id="KW-0963">Cytoplasm</keyword>
<evidence type="ECO:0000256" key="4">
    <source>
        <dbReference type="ARBA" id="ARBA00022737"/>
    </source>
</evidence>
<keyword evidence="9" id="KW-1185">Reference proteome</keyword>
<dbReference type="InterPro" id="IPR040122">
    <property type="entry name" value="Importin_beta"/>
</dbReference>
<evidence type="ECO:0000256" key="5">
    <source>
        <dbReference type="ARBA" id="ARBA00022927"/>
    </source>
</evidence>
<dbReference type="Pfam" id="PF13513">
    <property type="entry name" value="HEAT_EZ"/>
    <property type="match status" value="1"/>
</dbReference>
<keyword evidence="4" id="KW-0677">Repeat</keyword>
<feature type="domain" description="Importin N-terminal" evidence="7">
    <location>
        <begin position="33"/>
        <end position="110"/>
    </location>
</feature>
<dbReference type="PROSITE" id="PS50166">
    <property type="entry name" value="IMPORTIN_B_NT"/>
    <property type="match status" value="1"/>
</dbReference>
<comment type="caution">
    <text evidence="8">The sequence shown here is derived from an EMBL/GenBank/DDBJ whole genome shotgun (WGS) entry which is preliminary data.</text>
</comment>
<feature type="compositionally biased region" description="Polar residues" evidence="6">
    <location>
        <begin position="358"/>
        <end position="369"/>
    </location>
</feature>
<evidence type="ECO:0000256" key="1">
    <source>
        <dbReference type="ARBA" id="ARBA00004496"/>
    </source>
</evidence>
<dbReference type="PANTHER" id="PTHR10527">
    <property type="entry name" value="IMPORTIN BETA"/>
    <property type="match status" value="1"/>
</dbReference>
<feature type="region of interest" description="Disordered" evidence="6">
    <location>
        <begin position="390"/>
        <end position="412"/>
    </location>
</feature>
<dbReference type="GO" id="GO:0031267">
    <property type="term" value="F:small GTPase binding"/>
    <property type="evidence" value="ECO:0007669"/>
    <property type="project" value="InterPro"/>
</dbReference>
<dbReference type="Proteomes" id="UP001187682">
    <property type="component" value="Unassembled WGS sequence"/>
</dbReference>
<comment type="subcellular location">
    <subcellularLocation>
        <location evidence="1">Cytoplasm</location>
    </subcellularLocation>
</comment>
<reference evidence="8" key="1">
    <citation type="submission" date="2018-03" db="EMBL/GenBank/DDBJ databases">
        <authorList>
            <person name="Guldener U."/>
        </authorList>
    </citation>
    <scope>NUCLEOTIDE SEQUENCE</scope>
</reference>
<name>A0AAE8SS63_9PEZI</name>
<dbReference type="InterPro" id="IPR058584">
    <property type="entry name" value="IMB1_TNPO1-like_TPR"/>
</dbReference>
<keyword evidence="2" id="KW-0813">Transport</keyword>
<dbReference type="GO" id="GO:0005634">
    <property type="term" value="C:nucleus"/>
    <property type="evidence" value="ECO:0007669"/>
    <property type="project" value="UniProtKB-ARBA"/>
</dbReference>
<dbReference type="Gene3D" id="1.25.10.10">
    <property type="entry name" value="Leucine-rich Repeat Variant"/>
    <property type="match status" value="2"/>
</dbReference>
<evidence type="ECO:0000256" key="2">
    <source>
        <dbReference type="ARBA" id="ARBA00022448"/>
    </source>
</evidence>
<evidence type="ECO:0000256" key="3">
    <source>
        <dbReference type="ARBA" id="ARBA00022490"/>
    </source>
</evidence>